<keyword evidence="6" id="KW-0472">Membrane</keyword>
<keyword evidence="6" id="KW-1133">Transmembrane helix</keyword>
<name>A0ABY9XV11_9FLAO</name>
<keyword evidence="2 4" id="KW-0479">Metal-binding</keyword>
<evidence type="ECO:0000256" key="1">
    <source>
        <dbReference type="ARBA" id="ARBA00022617"/>
    </source>
</evidence>
<dbReference type="Pfam" id="PF00034">
    <property type="entry name" value="Cytochrom_C"/>
    <property type="match status" value="1"/>
</dbReference>
<keyword evidence="6" id="KW-0812">Transmembrane</keyword>
<evidence type="ECO:0000256" key="2">
    <source>
        <dbReference type="ARBA" id="ARBA00022723"/>
    </source>
</evidence>
<evidence type="ECO:0000259" key="7">
    <source>
        <dbReference type="PROSITE" id="PS51007"/>
    </source>
</evidence>
<dbReference type="InterPro" id="IPR051459">
    <property type="entry name" value="Cytochrome_c-type_DH"/>
</dbReference>
<dbReference type="PANTHER" id="PTHR35008">
    <property type="entry name" value="BLL4482 PROTEIN-RELATED"/>
    <property type="match status" value="1"/>
</dbReference>
<dbReference type="PANTHER" id="PTHR35008:SF9">
    <property type="entry name" value="CYTOCHROME C DOMAIN-CONTAINING PROTEIN"/>
    <property type="match status" value="1"/>
</dbReference>
<dbReference type="EMBL" id="CP134537">
    <property type="protein sequence ID" value="WNH09791.1"/>
    <property type="molecule type" value="Genomic_DNA"/>
</dbReference>
<evidence type="ECO:0000256" key="5">
    <source>
        <dbReference type="SAM" id="MobiDB-lite"/>
    </source>
</evidence>
<gene>
    <name evidence="8" type="ORF">RHP51_03505</name>
</gene>
<evidence type="ECO:0000256" key="4">
    <source>
        <dbReference type="PROSITE-ProRule" id="PRU00433"/>
    </source>
</evidence>
<protein>
    <submittedName>
        <fullName evidence="8">C-type cytochrome</fullName>
    </submittedName>
</protein>
<reference evidence="8 9" key="1">
    <citation type="submission" date="2023-09" db="EMBL/GenBank/DDBJ databases">
        <title>Thalassobella suaedae gen. nov., sp. nov., a marine bacterium of the family Flavobacteriaceae isolated from a halophyte Suaeda japonica.</title>
        <authorList>
            <person name="Lee S.Y."/>
            <person name="Hwang C.Y."/>
        </authorList>
    </citation>
    <scope>NUCLEOTIDE SEQUENCE [LARGE SCALE GENOMIC DNA]</scope>
    <source>
        <strain evidence="8 9">HL-DH14</strain>
    </source>
</reference>
<keyword evidence="3 4" id="KW-0408">Iron</keyword>
<feature type="compositionally biased region" description="Basic and acidic residues" evidence="5">
    <location>
        <begin position="294"/>
        <end position="305"/>
    </location>
</feature>
<evidence type="ECO:0000256" key="3">
    <source>
        <dbReference type="ARBA" id="ARBA00023004"/>
    </source>
</evidence>
<organism evidence="8 9">
    <name type="scientific">Thalassobellus suaedae</name>
    <dbReference type="NCBI Taxonomy" id="3074124"/>
    <lineage>
        <taxon>Bacteria</taxon>
        <taxon>Pseudomonadati</taxon>
        <taxon>Bacteroidota</taxon>
        <taxon>Flavobacteriia</taxon>
        <taxon>Flavobacteriales</taxon>
        <taxon>Flavobacteriaceae</taxon>
        <taxon>Thalassobellus</taxon>
    </lineage>
</organism>
<keyword evidence="1 4" id="KW-0349">Heme</keyword>
<feature type="transmembrane region" description="Helical" evidence="6">
    <location>
        <begin position="12"/>
        <end position="38"/>
    </location>
</feature>
<accession>A0ABY9XV11</accession>
<dbReference type="Proteomes" id="UP001302806">
    <property type="component" value="Chromosome"/>
</dbReference>
<feature type="region of interest" description="Disordered" evidence="5">
    <location>
        <begin position="285"/>
        <end position="307"/>
    </location>
</feature>
<evidence type="ECO:0000313" key="8">
    <source>
        <dbReference type="EMBL" id="WNH09791.1"/>
    </source>
</evidence>
<dbReference type="Pfam" id="PF21342">
    <property type="entry name" value="SoxA-TsdA_cyt-c"/>
    <property type="match status" value="1"/>
</dbReference>
<proteinExistence type="predicted"/>
<dbReference type="InterPro" id="IPR009056">
    <property type="entry name" value="Cyt_c-like_dom"/>
</dbReference>
<dbReference type="InterPro" id="IPR036909">
    <property type="entry name" value="Cyt_c-like_dom_sf"/>
</dbReference>
<evidence type="ECO:0000313" key="9">
    <source>
        <dbReference type="Proteomes" id="UP001302806"/>
    </source>
</evidence>
<dbReference type="Gene3D" id="1.10.760.10">
    <property type="entry name" value="Cytochrome c-like domain"/>
    <property type="match status" value="2"/>
</dbReference>
<dbReference type="SUPFAM" id="SSF46626">
    <property type="entry name" value="Cytochrome c"/>
    <property type="match status" value="2"/>
</dbReference>
<evidence type="ECO:0000256" key="6">
    <source>
        <dbReference type="SAM" id="Phobius"/>
    </source>
</evidence>
<dbReference type="RefSeq" id="WP_415866176.1">
    <property type="nucleotide sequence ID" value="NZ_CP134537.1"/>
</dbReference>
<feature type="domain" description="Cytochrome c" evidence="7">
    <location>
        <begin position="198"/>
        <end position="289"/>
    </location>
</feature>
<dbReference type="PROSITE" id="PS51007">
    <property type="entry name" value="CYTC"/>
    <property type="match status" value="1"/>
</dbReference>
<sequence>MTEEALYYYRKIIKQMIVCFGTILILASILFLFCFDLVPKDLFKSKNKLSSLYDMNYDVSTLPNSKENELLKYGFELFENTPKYIGPNNGDTSMIFTGNGLACKNCHLDSGTRPYSGPLIGIIQRFPQFRGRENKIGTIEERINGCMERSMNDHMLPTSSKEMEAIVSYLKWLSRYAPEDGEIKGKGFLKIEIPERAVNLDHGKKVFIKHCIICHGKDGQGVKNTDGYTYEYPPLWGKNSFNNGAGMNRVITAARFIKGNMPFELTTYDAPVLTDEEAYDVAGYINQKPRPQKTHPERDFPDLKKKPVSTPYPPYADNFSIEQHQLGPFQPIMAFYKQKYNIIKTK</sequence>